<evidence type="ECO:0000259" key="2">
    <source>
        <dbReference type="PROSITE" id="PS50966"/>
    </source>
</evidence>
<protein>
    <submittedName>
        <fullName evidence="3">SWIM zinc finger family protein</fullName>
    </submittedName>
</protein>
<evidence type="ECO:0000313" key="3">
    <source>
        <dbReference type="EMBL" id="HIX82752.1"/>
    </source>
</evidence>
<dbReference type="Proteomes" id="UP000886724">
    <property type="component" value="Unassembled WGS sequence"/>
</dbReference>
<comment type="caution">
    <text evidence="3">The sequence shown here is derived from an EMBL/GenBank/DDBJ whole genome shotgun (WGS) entry which is preliminary data.</text>
</comment>
<name>A0A9D2BP86_9FIRM</name>
<dbReference type="AlphaFoldDB" id="A0A9D2BP86"/>
<dbReference type="Pfam" id="PF04434">
    <property type="entry name" value="SWIM"/>
    <property type="match status" value="1"/>
</dbReference>
<sequence>MHWENMFREIILNRGYEYYVYDAVILENVTKNFIEAIVSGNKEYEVAIILEHDEIVDMHCLCPYAKKGYNCKHMAAVLYKWEELNQSAYEISNEDHLIDQEDAELSNMIKNTRYDRIYNFLYDN</sequence>
<gene>
    <name evidence="3" type="ORF">H9980_12415</name>
</gene>
<dbReference type="InterPro" id="IPR007527">
    <property type="entry name" value="Znf_SWIM"/>
</dbReference>
<evidence type="ECO:0000313" key="4">
    <source>
        <dbReference type="Proteomes" id="UP000886724"/>
    </source>
</evidence>
<dbReference type="PROSITE" id="PS50966">
    <property type="entry name" value="ZF_SWIM"/>
    <property type="match status" value="1"/>
</dbReference>
<accession>A0A9D2BP86</accession>
<proteinExistence type="predicted"/>
<keyword evidence="1" id="KW-0479">Metal-binding</keyword>
<dbReference type="EMBL" id="DXET01000283">
    <property type="protein sequence ID" value="HIX82752.1"/>
    <property type="molecule type" value="Genomic_DNA"/>
</dbReference>
<dbReference type="GO" id="GO:0008270">
    <property type="term" value="F:zinc ion binding"/>
    <property type="evidence" value="ECO:0007669"/>
    <property type="project" value="UniProtKB-KW"/>
</dbReference>
<reference evidence="3" key="1">
    <citation type="journal article" date="2021" name="PeerJ">
        <title>Extensive microbial diversity within the chicken gut microbiome revealed by metagenomics and culture.</title>
        <authorList>
            <person name="Gilroy R."/>
            <person name="Ravi A."/>
            <person name="Getino M."/>
            <person name="Pursley I."/>
            <person name="Horton D.L."/>
            <person name="Alikhan N.F."/>
            <person name="Baker D."/>
            <person name="Gharbi K."/>
            <person name="Hall N."/>
            <person name="Watson M."/>
            <person name="Adriaenssens E.M."/>
            <person name="Foster-Nyarko E."/>
            <person name="Jarju S."/>
            <person name="Secka A."/>
            <person name="Antonio M."/>
            <person name="Oren A."/>
            <person name="Chaudhuri R.R."/>
            <person name="La Ragione R."/>
            <person name="Hildebrand F."/>
            <person name="Pallen M.J."/>
        </authorList>
    </citation>
    <scope>NUCLEOTIDE SEQUENCE</scope>
    <source>
        <strain evidence="3">ChiGjej1B1-14440</strain>
    </source>
</reference>
<feature type="domain" description="SWIM-type" evidence="2">
    <location>
        <begin position="44"/>
        <end position="82"/>
    </location>
</feature>
<reference evidence="3" key="2">
    <citation type="submission" date="2021-04" db="EMBL/GenBank/DDBJ databases">
        <authorList>
            <person name="Gilroy R."/>
        </authorList>
    </citation>
    <scope>NUCLEOTIDE SEQUENCE</scope>
    <source>
        <strain evidence="3">ChiGjej1B1-14440</strain>
    </source>
</reference>
<keyword evidence="1" id="KW-0863">Zinc-finger</keyword>
<organism evidence="3 4">
    <name type="scientific">Candidatus Erysipelatoclostridium merdavium</name>
    <dbReference type="NCBI Taxonomy" id="2838566"/>
    <lineage>
        <taxon>Bacteria</taxon>
        <taxon>Bacillati</taxon>
        <taxon>Bacillota</taxon>
        <taxon>Erysipelotrichia</taxon>
        <taxon>Erysipelotrichales</taxon>
        <taxon>Erysipelotrichales incertae sedis</taxon>
    </lineage>
</organism>
<keyword evidence="1" id="KW-0862">Zinc</keyword>
<evidence type="ECO:0000256" key="1">
    <source>
        <dbReference type="PROSITE-ProRule" id="PRU00325"/>
    </source>
</evidence>